<evidence type="ECO:0008006" key="3">
    <source>
        <dbReference type="Google" id="ProtNLM"/>
    </source>
</evidence>
<name>A0A6M0RIA3_9CYAN</name>
<organism evidence="1 2">
    <name type="scientific">Adonisia turfae CCMR0081</name>
    <dbReference type="NCBI Taxonomy" id="2292702"/>
    <lineage>
        <taxon>Bacteria</taxon>
        <taxon>Bacillati</taxon>
        <taxon>Cyanobacteriota</taxon>
        <taxon>Adonisia</taxon>
        <taxon>Adonisia turfae</taxon>
    </lineage>
</organism>
<dbReference type="GO" id="GO:0003677">
    <property type="term" value="F:DNA binding"/>
    <property type="evidence" value="ECO:0007669"/>
    <property type="project" value="InterPro"/>
</dbReference>
<evidence type="ECO:0000313" key="1">
    <source>
        <dbReference type="EMBL" id="NEZ55573.1"/>
    </source>
</evidence>
<evidence type="ECO:0000313" key="2">
    <source>
        <dbReference type="Proteomes" id="UP000481033"/>
    </source>
</evidence>
<dbReference type="EMBL" id="QXHD01000004">
    <property type="protein sequence ID" value="NEZ55573.1"/>
    <property type="molecule type" value="Genomic_DNA"/>
</dbReference>
<reference evidence="1 2" key="1">
    <citation type="journal article" date="2020" name="Microb. Ecol.">
        <title>Ecogenomics of the Marine Benthic Filamentous Cyanobacterium Adonisia.</title>
        <authorList>
            <person name="Walter J.M."/>
            <person name="Coutinho F.H."/>
            <person name="Leomil L."/>
            <person name="Hargreaves P.I."/>
            <person name="Campeao M.E."/>
            <person name="Vieira V.V."/>
            <person name="Silva B.S."/>
            <person name="Fistarol G.O."/>
            <person name="Salomon P.S."/>
            <person name="Sawabe T."/>
            <person name="Mino S."/>
            <person name="Hosokawa M."/>
            <person name="Miyashita H."/>
            <person name="Maruyama F."/>
            <person name="van Verk M.C."/>
            <person name="Dutilh B.E."/>
            <person name="Thompson C.C."/>
            <person name="Thompson F.L."/>
        </authorList>
    </citation>
    <scope>NUCLEOTIDE SEQUENCE [LARGE SCALE GENOMIC DNA]</scope>
    <source>
        <strain evidence="1 2">CCMR0081</strain>
    </source>
</reference>
<dbReference type="AlphaFoldDB" id="A0A6M0RIA3"/>
<dbReference type="InterPro" id="IPR036515">
    <property type="entry name" value="Transposase_17_sf"/>
</dbReference>
<gene>
    <name evidence="1" type="ORF">DXZ20_07790</name>
</gene>
<sequence length="122" mass="14014">MGALDNLCHNPASLSNLSCNNVTHSGSILGDNDRRAGTRPAPTEKITLGHIVGAFKSITTHGYITGVHHQDWEPFHQRLWQRNYYEHIIRDNEALQTLRHYIVLNPKTWKNDQLYPIVETSW</sequence>
<keyword evidence="2" id="KW-1185">Reference proteome</keyword>
<dbReference type="GO" id="GO:0006313">
    <property type="term" value="P:DNA transposition"/>
    <property type="evidence" value="ECO:0007669"/>
    <property type="project" value="InterPro"/>
</dbReference>
<dbReference type="RefSeq" id="WP_163697472.1">
    <property type="nucleotide sequence ID" value="NZ_QXHD01000004.1"/>
</dbReference>
<proteinExistence type="predicted"/>
<dbReference type="Gene3D" id="3.30.70.1290">
    <property type="entry name" value="Transposase IS200-like"/>
    <property type="match status" value="1"/>
</dbReference>
<dbReference type="SUPFAM" id="SSF143422">
    <property type="entry name" value="Transposase IS200-like"/>
    <property type="match status" value="1"/>
</dbReference>
<protein>
    <recommendedName>
        <fullName evidence="3">Transposase IS200-like domain-containing protein</fullName>
    </recommendedName>
</protein>
<dbReference type="Proteomes" id="UP000481033">
    <property type="component" value="Unassembled WGS sequence"/>
</dbReference>
<comment type="caution">
    <text evidence="1">The sequence shown here is derived from an EMBL/GenBank/DDBJ whole genome shotgun (WGS) entry which is preliminary data.</text>
</comment>
<accession>A0A6M0RIA3</accession>
<dbReference type="GO" id="GO:0004803">
    <property type="term" value="F:transposase activity"/>
    <property type="evidence" value="ECO:0007669"/>
    <property type="project" value="InterPro"/>
</dbReference>